<evidence type="ECO:0000313" key="3">
    <source>
        <dbReference type="Proteomes" id="UP000196536"/>
    </source>
</evidence>
<dbReference type="Gene3D" id="2.130.10.10">
    <property type="entry name" value="YVTN repeat-like/Quinoprotein amine dehydrogenase"/>
    <property type="match status" value="1"/>
</dbReference>
<dbReference type="AlphaFoldDB" id="A0A1Z9Z066"/>
<protein>
    <submittedName>
        <fullName evidence="2">ArsR family transcriptional regulator</fullName>
    </submittedName>
</protein>
<name>A0A1Z9Z066_9GAMM</name>
<dbReference type="InterPro" id="IPR015943">
    <property type="entry name" value="WD40/YVTN_repeat-like_dom_sf"/>
</dbReference>
<comment type="caution">
    <text evidence="2">The sequence shown here is derived from an EMBL/GenBank/DDBJ whole genome shotgun (WGS) entry which is preliminary data.</text>
</comment>
<dbReference type="InterPro" id="IPR053143">
    <property type="entry name" value="Arylsulfate_ST"/>
</dbReference>
<dbReference type="OrthoDB" id="264813at2"/>
<organism evidence="2 3">
    <name type="scientific">Acinetobacter populi</name>
    <dbReference type="NCBI Taxonomy" id="1582270"/>
    <lineage>
        <taxon>Bacteria</taxon>
        <taxon>Pseudomonadati</taxon>
        <taxon>Pseudomonadota</taxon>
        <taxon>Gammaproteobacteria</taxon>
        <taxon>Moraxellales</taxon>
        <taxon>Moraxellaceae</taxon>
        <taxon>Acinetobacter</taxon>
    </lineage>
</organism>
<gene>
    <name evidence="2" type="ORF">CAP51_09045</name>
</gene>
<dbReference type="InterPro" id="IPR010262">
    <property type="entry name" value="Arylsulfotransferase_bact"/>
</dbReference>
<dbReference type="PANTHER" id="PTHR35340">
    <property type="entry name" value="PQQ ENZYME REPEAT PROTEIN-RELATED"/>
    <property type="match status" value="1"/>
</dbReference>
<dbReference type="EMBL" id="NEXX01000002">
    <property type="protein sequence ID" value="OUY07858.1"/>
    <property type="molecule type" value="Genomic_DNA"/>
</dbReference>
<dbReference type="Pfam" id="PF05935">
    <property type="entry name" value="Arylsulfotrans"/>
    <property type="match status" value="1"/>
</dbReference>
<feature type="signal peptide" evidence="1">
    <location>
        <begin position="1"/>
        <end position="20"/>
    </location>
</feature>
<dbReference type="RefSeq" id="WP_087620400.1">
    <property type="nucleotide sequence ID" value="NZ_NEXX01000002.1"/>
</dbReference>
<accession>A0A1Z9Z066</accession>
<proteinExistence type="predicted"/>
<dbReference type="SUPFAM" id="SSF50998">
    <property type="entry name" value="Quinoprotein alcohol dehydrogenase-like"/>
    <property type="match status" value="1"/>
</dbReference>
<keyword evidence="3" id="KW-1185">Reference proteome</keyword>
<keyword evidence="1" id="KW-0732">Signal</keyword>
<dbReference type="PANTHER" id="PTHR35340:SF5">
    <property type="entry name" value="ASST-DOMAIN-CONTAINING PROTEIN"/>
    <property type="match status" value="1"/>
</dbReference>
<reference evidence="2 3" key="1">
    <citation type="submission" date="2017-05" db="EMBL/GenBank/DDBJ databases">
        <title>Acinetobacter populi ANC 5415 (= PBJ7), whole genome shotgun sequencing project.</title>
        <authorList>
            <person name="Nemec A."/>
            <person name="Radolfova-Krizova L."/>
        </authorList>
    </citation>
    <scope>NUCLEOTIDE SEQUENCE [LARGE SCALE GENOMIC DNA]</scope>
    <source>
        <strain evidence="2 3">PBJ7</strain>
    </source>
</reference>
<feature type="chain" id="PRO_5013301333" evidence="1">
    <location>
        <begin position="21"/>
        <end position="443"/>
    </location>
</feature>
<dbReference type="GO" id="GO:0004062">
    <property type="term" value="F:aryl sulfotransferase activity"/>
    <property type="evidence" value="ECO:0007669"/>
    <property type="project" value="InterPro"/>
</dbReference>
<sequence>MLKKAVTLAASLLVSAQIMAVPTVYPTGVTIYDPQKAWNQYTVFSGSDQKSYLIDMNGQVVQSWPYRGFPTEVIDPAVNKGQKGHVFVQLEERKDKDKRAFGNGVNNHSVAELDWNGKVIWQWSGEKDTGHAFQHHEISRLSNGNTLILANKIHAIPGFKLQELIDDAIYEVDAKGKVVWRWIASEHLNEFGFSPEQLELVRNTKHVDYLHLNNARTLGANKWFDAGDARFHPDNIIIDSRQANFIAIIDKKTGKVVWNLGPNYASAEKANPFIQEEQKNKPVDQLSGLHDAKIIAKGLPGAGNILVFDNQGGSGYPAVSFEISTGSSRVVEIDPIKKEIVWEYRPGSTFFSAFTSLARRLPNGNTQITEGQSGRVFQITPKGEIVWEYISPYFSEATNERPANNNLYRATPVPYEWAPQGTSRSEVAVIPPKLTEFKIAAVQ</sequence>
<evidence type="ECO:0000313" key="2">
    <source>
        <dbReference type="EMBL" id="OUY07858.1"/>
    </source>
</evidence>
<dbReference type="InterPro" id="IPR011047">
    <property type="entry name" value="Quinoprotein_ADH-like_sf"/>
</dbReference>
<dbReference type="Proteomes" id="UP000196536">
    <property type="component" value="Unassembled WGS sequence"/>
</dbReference>
<evidence type="ECO:0000256" key="1">
    <source>
        <dbReference type="SAM" id="SignalP"/>
    </source>
</evidence>